<gene>
    <name evidence="2" type="ORF">SAMN04488055_2388</name>
</gene>
<dbReference type="EMBL" id="FSRA01000001">
    <property type="protein sequence ID" value="SIN98224.1"/>
    <property type="molecule type" value="Genomic_DNA"/>
</dbReference>
<proteinExistence type="predicted"/>
<dbReference type="AlphaFoldDB" id="A0A1N6FSJ3"/>
<dbReference type="Proteomes" id="UP000185003">
    <property type="component" value="Unassembled WGS sequence"/>
</dbReference>
<evidence type="ECO:0000256" key="1">
    <source>
        <dbReference type="SAM" id="MobiDB-lite"/>
    </source>
</evidence>
<evidence type="ECO:0000313" key="2">
    <source>
        <dbReference type="EMBL" id="SIN98224.1"/>
    </source>
</evidence>
<keyword evidence="3" id="KW-1185">Reference proteome</keyword>
<evidence type="ECO:0000313" key="3">
    <source>
        <dbReference type="Proteomes" id="UP000185003"/>
    </source>
</evidence>
<feature type="compositionally biased region" description="Polar residues" evidence="1">
    <location>
        <begin position="119"/>
        <end position="164"/>
    </location>
</feature>
<feature type="region of interest" description="Disordered" evidence="1">
    <location>
        <begin position="117"/>
        <end position="188"/>
    </location>
</feature>
<accession>A0A1N6FSJ3</accession>
<dbReference type="STRING" id="536979.SAMN04488055_2388"/>
<protein>
    <submittedName>
        <fullName evidence="2">Uncharacterized protein</fullName>
    </submittedName>
</protein>
<reference evidence="2 3" key="1">
    <citation type="submission" date="2016-11" db="EMBL/GenBank/DDBJ databases">
        <authorList>
            <person name="Jaros S."/>
            <person name="Januszkiewicz K."/>
            <person name="Wedrychowicz H."/>
        </authorList>
    </citation>
    <scope>NUCLEOTIDE SEQUENCE [LARGE SCALE GENOMIC DNA]</scope>
    <source>
        <strain evidence="2 3">DSM 24787</strain>
    </source>
</reference>
<organism evidence="2 3">
    <name type="scientific">Chitinophaga niabensis</name>
    <dbReference type="NCBI Taxonomy" id="536979"/>
    <lineage>
        <taxon>Bacteria</taxon>
        <taxon>Pseudomonadati</taxon>
        <taxon>Bacteroidota</taxon>
        <taxon>Chitinophagia</taxon>
        <taxon>Chitinophagales</taxon>
        <taxon>Chitinophagaceae</taxon>
        <taxon>Chitinophaga</taxon>
    </lineage>
</organism>
<name>A0A1N6FSJ3_9BACT</name>
<sequence length="436" mass="47961">MGMNVTRWGTLIYIMVCLIISTNIQAQENHAPLQKQVLITNTFFSIDSLATLITAQTGVFLSFNSNKVAAGKKIVTRKRSYAVAELLELIKSNTGSDYKLYKDHVIFHGGDKKHALTKGTISSEAKRTTAQTASKNKSRESSLSTVKTNLISSPDKSRLSSAGSIATRETKTKKTTSTRSVASGETKNTSTAEIKLLAAAGSSTISSTPPTETNTKNTNVLLEPLNPKAPQMQEPSISLLLKPAIMAQRPIPSPQRTRWFADGGFTVDDVLYLNTSITAGHKYLHGFFSWSSSFKVSGFRYGLGSMLPLSDEWRIGMMVTTGKLSRDIDFTGVRDTLKNIIVKSELHRLAIQVERSLRPNLVVKAGPVFNLLKSSYYQDGSPVTIATSGYEGTNGDREIYTVRPLYTLSNSYKDTESTNAKTWIGFQVSLCYRFNF</sequence>